<dbReference type="EMBL" id="SDWS01000003">
    <property type="protein sequence ID" value="RYB91280.1"/>
    <property type="molecule type" value="Genomic_DNA"/>
</dbReference>
<dbReference type="GO" id="GO:0004519">
    <property type="term" value="F:endonuclease activity"/>
    <property type="evidence" value="ECO:0007669"/>
    <property type="project" value="UniProtKB-KW"/>
</dbReference>
<dbReference type="InterPro" id="IPR034139">
    <property type="entry name" value="TOPRIM_OLD"/>
</dbReference>
<keyword evidence="3" id="KW-1185">Reference proteome</keyword>
<proteinExistence type="predicted"/>
<name>A0A4Q2RQP4_9ACTN</name>
<dbReference type="OrthoDB" id="9152042at2"/>
<gene>
    <name evidence="2" type="ORF">EUA06_08080</name>
</gene>
<keyword evidence="2" id="KW-0378">Hydrolase</keyword>
<dbReference type="AlphaFoldDB" id="A0A4Q2RQP4"/>
<comment type="caution">
    <text evidence="2">The sequence shown here is derived from an EMBL/GenBank/DDBJ whole genome shotgun (WGS) entry which is preliminary data.</text>
</comment>
<accession>A0A4Q2RQP4</accession>
<sequence length="195" mass="21040">MAPEGFTGRVHTAVLVEGHSDEVALRTLADAYGRDLADAGVAILPLGGITNIRDVAARLHVAGERLAGLYDAPEVRFVRRGLAAAGVTPGEDADLETYGFFCCRRDLEEELLRALGADRVEQVIAAAGETRSLDRLAQMPAQVGWTREELLARFMTSRSGRKDRYARLLVEAMPRGGEPAPLRALLAHLGVTPEP</sequence>
<dbReference type="Pfam" id="PF20469">
    <property type="entry name" value="OLD-like_TOPRIM"/>
    <property type="match status" value="1"/>
</dbReference>
<evidence type="ECO:0000313" key="2">
    <source>
        <dbReference type="EMBL" id="RYB91280.1"/>
    </source>
</evidence>
<evidence type="ECO:0000259" key="1">
    <source>
        <dbReference type="Pfam" id="PF20469"/>
    </source>
</evidence>
<organism evidence="2 3">
    <name type="scientific">Nocardioides glacieisoli</name>
    <dbReference type="NCBI Taxonomy" id="1168730"/>
    <lineage>
        <taxon>Bacteria</taxon>
        <taxon>Bacillati</taxon>
        <taxon>Actinomycetota</taxon>
        <taxon>Actinomycetes</taxon>
        <taxon>Propionibacteriales</taxon>
        <taxon>Nocardioidaceae</taxon>
        <taxon>Nocardioides</taxon>
    </lineage>
</organism>
<feature type="domain" description="OLD protein-like TOPRIM" evidence="1">
    <location>
        <begin position="12"/>
        <end position="62"/>
    </location>
</feature>
<protein>
    <submittedName>
        <fullName evidence="2">ATP-dependent endonuclease</fullName>
    </submittedName>
</protein>
<dbReference type="Proteomes" id="UP000291838">
    <property type="component" value="Unassembled WGS sequence"/>
</dbReference>
<keyword evidence="2" id="KW-0540">Nuclease</keyword>
<evidence type="ECO:0000313" key="3">
    <source>
        <dbReference type="Proteomes" id="UP000291838"/>
    </source>
</evidence>
<reference evidence="2 3" key="1">
    <citation type="submission" date="2019-01" db="EMBL/GenBank/DDBJ databases">
        <title>Novel species of Nocardioides.</title>
        <authorList>
            <person name="Liu Q."/>
            <person name="Xin Y.-H."/>
        </authorList>
    </citation>
    <scope>NUCLEOTIDE SEQUENCE [LARGE SCALE GENOMIC DNA]</scope>
    <source>
        <strain evidence="2 3">HLT3-15</strain>
    </source>
</reference>
<keyword evidence="2" id="KW-0255">Endonuclease</keyword>